<feature type="region of interest" description="Disordered" evidence="1">
    <location>
        <begin position="104"/>
        <end position="200"/>
    </location>
</feature>
<feature type="compositionally biased region" description="Low complexity" evidence="1">
    <location>
        <begin position="107"/>
        <end position="124"/>
    </location>
</feature>
<accession>A0ABQ5J155</accession>
<reference evidence="2" key="1">
    <citation type="journal article" date="2022" name="Int. J. Mol. Sci.">
        <title>Draft Genome of Tanacetum Coccineum: Genomic Comparison of Closely Related Tanacetum-Family Plants.</title>
        <authorList>
            <person name="Yamashiro T."/>
            <person name="Shiraishi A."/>
            <person name="Nakayama K."/>
            <person name="Satake H."/>
        </authorList>
    </citation>
    <scope>NUCLEOTIDE SEQUENCE</scope>
</reference>
<dbReference type="Proteomes" id="UP001151760">
    <property type="component" value="Unassembled WGS sequence"/>
</dbReference>
<evidence type="ECO:0000313" key="3">
    <source>
        <dbReference type="Proteomes" id="UP001151760"/>
    </source>
</evidence>
<evidence type="ECO:0000313" key="2">
    <source>
        <dbReference type="EMBL" id="GJU05293.1"/>
    </source>
</evidence>
<organism evidence="2 3">
    <name type="scientific">Tanacetum coccineum</name>
    <dbReference type="NCBI Taxonomy" id="301880"/>
    <lineage>
        <taxon>Eukaryota</taxon>
        <taxon>Viridiplantae</taxon>
        <taxon>Streptophyta</taxon>
        <taxon>Embryophyta</taxon>
        <taxon>Tracheophyta</taxon>
        <taxon>Spermatophyta</taxon>
        <taxon>Magnoliopsida</taxon>
        <taxon>eudicotyledons</taxon>
        <taxon>Gunneridae</taxon>
        <taxon>Pentapetalae</taxon>
        <taxon>asterids</taxon>
        <taxon>campanulids</taxon>
        <taxon>Asterales</taxon>
        <taxon>Asteraceae</taxon>
        <taxon>Asteroideae</taxon>
        <taxon>Anthemideae</taxon>
        <taxon>Anthemidinae</taxon>
        <taxon>Tanacetum</taxon>
    </lineage>
</organism>
<proteinExistence type="predicted"/>
<protein>
    <submittedName>
        <fullName evidence="2">Uncharacterized protein</fullName>
    </submittedName>
</protein>
<feature type="compositionally biased region" description="Acidic residues" evidence="1">
    <location>
        <begin position="146"/>
        <end position="169"/>
    </location>
</feature>
<reference evidence="2" key="2">
    <citation type="submission" date="2022-01" db="EMBL/GenBank/DDBJ databases">
        <authorList>
            <person name="Yamashiro T."/>
            <person name="Shiraishi A."/>
            <person name="Satake H."/>
            <person name="Nakayama K."/>
        </authorList>
    </citation>
    <scope>NUCLEOTIDE SEQUENCE</scope>
</reference>
<feature type="compositionally biased region" description="Basic and acidic residues" evidence="1">
    <location>
        <begin position="170"/>
        <end position="183"/>
    </location>
</feature>
<dbReference type="EMBL" id="BQNB010021334">
    <property type="protein sequence ID" value="GJU05293.1"/>
    <property type="molecule type" value="Genomic_DNA"/>
</dbReference>
<name>A0ABQ5J155_9ASTR</name>
<comment type="caution">
    <text evidence="2">The sequence shown here is derived from an EMBL/GenBank/DDBJ whole genome shotgun (WGS) entry which is preliminary data.</text>
</comment>
<evidence type="ECO:0000256" key="1">
    <source>
        <dbReference type="SAM" id="MobiDB-lite"/>
    </source>
</evidence>
<sequence length="243" mass="27235">MLQDQSIPRRNRIDWYMANDDPILTTMRFIPQHEVVQRYGVVLPEYLTSQAIKESEAYKTYHDLATGKVAKSRKKKQPALGLETLSEVALTEAEQLKLATKQSLIQTHSSHTSGSGVHEGTGVTPGVPDVLKYGSDDEQLSRKSSDEEDDDDEENVGKEEDDDDHDDDDERTKSDNNGEDFVHPKVQTPSHIESTDDDEIQGVNVAGEEMDKEATNVEGEENELYRDVNVNLEGQDVEMTDAQ</sequence>
<gene>
    <name evidence="2" type="ORF">Tco_1121723</name>
</gene>
<keyword evidence="3" id="KW-1185">Reference proteome</keyword>